<dbReference type="Proteomes" id="UP000199668">
    <property type="component" value="Unassembled WGS sequence"/>
</dbReference>
<evidence type="ECO:0000256" key="1">
    <source>
        <dbReference type="SAM" id="Coils"/>
    </source>
</evidence>
<dbReference type="STRING" id="266892.SAMN04488054_1563"/>
<dbReference type="RefSeq" id="WP_090929075.1">
    <property type="nucleotide sequence ID" value="NZ_FOTY01000056.1"/>
</dbReference>
<dbReference type="AlphaFoldDB" id="A0A1I4R180"/>
<dbReference type="InterPro" id="IPR019644">
    <property type="entry name" value="DUF2508"/>
</dbReference>
<name>A0A1I4R180_9BACI</name>
<proteinExistence type="predicted"/>
<organism evidence="2 3">
    <name type="scientific">Salibacterium qingdaonense</name>
    <dbReference type="NCBI Taxonomy" id="266892"/>
    <lineage>
        <taxon>Bacteria</taxon>
        <taxon>Bacillati</taxon>
        <taxon>Bacillota</taxon>
        <taxon>Bacilli</taxon>
        <taxon>Bacillales</taxon>
        <taxon>Bacillaceae</taxon>
    </lineage>
</organism>
<accession>A0A1I4R180</accession>
<evidence type="ECO:0008006" key="4">
    <source>
        <dbReference type="Google" id="ProtNLM"/>
    </source>
</evidence>
<dbReference type="Pfam" id="PF10704">
    <property type="entry name" value="DUF2508"/>
    <property type="match status" value="1"/>
</dbReference>
<gene>
    <name evidence="2" type="ORF">SAMN04488054_1563</name>
</gene>
<feature type="coiled-coil region" evidence="1">
    <location>
        <begin position="13"/>
        <end position="65"/>
    </location>
</feature>
<dbReference type="OrthoDB" id="2166610at2"/>
<keyword evidence="3" id="KW-1185">Reference proteome</keyword>
<evidence type="ECO:0000313" key="2">
    <source>
        <dbReference type="EMBL" id="SFM45693.1"/>
    </source>
</evidence>
<dbReference type="EMBL" id="FOTY01000056">
    <property type="protein sequence ID" value="SFM45693.1"/>
    <property type="molecule type" value="Genomic_DNA"/>
</dbReference>
<reference evidence="2 3" key="1">
    <citation type="submission" date="2016-10" db="EMBL/GenBank/DDBJ databases">
        <authorList>
            <person name="de Groot N.N."/>
        </authorList>
    </citation>
    <scope>NUCLEOTIDE SEQUENCE [LARGE SCALE GENOMIC DNA]</scope>
    <source>
        <strain evidence="2 3">CGMCC 1.6134</strain>
    </source>
</reference>
<protein>
    <recommendedName>
        <fullName evidence="4">DUF2508 domain-containing protein</fullName>
    </recommendedName>
</protein>
<keyword evidence="1" id="KW-0175">Coiled coil</keyword>
<evidence type="ECO:0000313" key="3">
    <source>
        <dbReference type="Proteomes" id="UP000199668"/>
    </source>
</evidence>
<sequence>MLFQKKKIRQSENEQLVYLIQRMKEELDQYERLVERSIEPPPDVLTELKRKRAKYLFLLKEARDRRINGHHDL</sequence>